<evidence type="ECO:0000313" key="12">
    <source>
        <dbReference type="EMBL" id="RDZ27569.1"/>
    </source>
</evidence>
<organism evidence="12 13">
    <name type="scientific">Lysobacter silvisoli</name>
    <dbReference type="NCBI Taxonomy" id="2293254"/>
    <lineage>
        <taxon>Bacteria</taxon>
        <taxon>Pseudomonadati</taxon>
        <taxon>Pseudomonadota</taxon>
        <taxon>Gammaproteobacteria</taxon>
        <taxon>Lysobacterales</taxon>
        <taxon>Lysobacteraceae</taxon>
        <taxon>Lysobacter</taxon>
    </lineage>
</organism>
<evidence type="ECO:0000256" key="5">
    <source>
        <dbReference type="ARBA" id="ARBA00022481"/>
    </source>
</evidence>
<dbReference type="AlphaFoldDB" id="A0A371K0W4"/>
<evidence type="ECO:0000256" key="9">
    <source>
        <dbReference type="ARBA" id="ARBA00023136"/>
    </source>
</evidence>
<keyword evidence="9 10" id="KW-0472">Membrane</keyword>
<evidence type="ECO:0000256" key="3">
    <source>
        <dbReference type="ARBA" id="ARBA00020042"/>
    </source>
</evidence>
<feature type="transmembrane region" description="Helical" evidence="10">
    <location>
        <begin position="20"/>
        <end position="42"/>
    </location>
</feature>
<evidence type="ECO:0000256" key="8">
    <source>
        <dbReference type="ARBA" id="ARBA00022989"/>
    </source>
</evidence>
<accession>A0A371K0W4</accession>
<dbReference type="Gene3D" id="3.30.700.10">
    <property type="entry name" value="Glycoprotein, Type 4 Pilin"/>
    <property type="match status" value="1"/>
</dbReference>
<dbReference type="RefSeq" id="WP_115860162.1">
    <property type="nucleotide sequence ID" value="NZ_QTSU01000002.1"/>
</dbReference>
<gene>
    <name evidence="12" type="primary">gspG</name>
    <name evidence="12" type="ORF">DX914_12505</name>
</gene>
<evidence type="ECO:0000313" key="13">
    <source>
        <dbReference type="Proteomes" id="UP000264492"/>
    </source>
</evidence>
<reference evidence="12 13" key="1">
    <citation type="submission" date="2018-08" db="EMBL/GenBank/DDBJ databases">
        <title>Lysobacter sp. zong2l5, whole genome shotgun sequence.</title>
        <authorList>
            <person name="Zhang X."/>
            <person name="Feng G."/>
            <person name="Zhu H."/>
        </authorList>
    </citation>
    <scope>NUCLEOTIDE SEQUENCE [LARGE SCALE GENOMIC DNA]</scope>
    <source>
        <strain evidence="13">zong2l5</strain>
    </source>
</reference>
<keyword evidence="13" id="KW-1185">Reference proteome</keyword>
<evidence type="ECO:0000256" key="7">
    <source>
        <dbReference type="ARBA" id="ARBA00022692"/>
    </source>
</evidence>
<dbReference type="EMBL" id="QTSU01000002">
    <property type="protein sequence ID" value="RDZ27569.1"/>
    <property type="molecule type" value="Genomic_DNA"/>
</dbReference>
<comment type="similarity">
    <text evidence="2">Belongs to the GSP G family.</text>
</comment>
<dbReference type="Pfam" id="PF08334">
    <property type="entry name" value="T2SSG"/>
    <property type="match status" value="1"/>
</dbReference>
<dbReference type="PROSITE" id="PS00409">
    <property type="entry name" value="PROKAR_NTER_METHYL"/>
    <property type="match status" value="1"/>
</dbReference>
<dbReference type="NCBIfam" id="TIGR01710">
    <property type="entry name" value="typeII_sec_gspG"/>
    <property type="match status" value="1"/>
</dbReference>
<dbReference type="InterPro" id="IPR012902">
    <property type="entry name" value="N_methyl_site"/>
</dbReference>
<comment type="caution">
    <text evidence="12">The sequence shown here is derived from an EMBL/GenBank/DDBJ whole genome shotgun (WGS) entry which is preliminary data.</text>
</comment>
<dbReference type="Pfam" id="PF07963">
    <property type="entry name" value="N_methyl"/>
    <property type="match status" value="1"/>
</dbReference>
<dbReference type="NCBIfam" id="TIGR02532">
    <property type="entry name" value="IV_pilin_GFxxxE"/>
    <property type="match status" value="1"/>
</dbReference>
<dbReference type="Proteomes" id="UP000264492">
    <property type="component" value="Unassembled WGS sequence"/>
</dbReference>
<dbReference type="InterPro" id="IPR013545">
    <property type="entry name" value="T2SS_protein-GspG_C"/>
</dbReference>
<evidence type="ECO:0000256" key="6">
    <source>
        <dbReference type="ARBA" id="ARBA00022519"/>
    </source>
</evidence>
<proteinExistence type="inferred from homology"/>
<evidence type="ECO:0000256" key="10">
    <source>
        <dbReference type="SAM" id="Phobius"/>
    </source>
</evidence>
<keyword evidence="8 10" id="KW-1133">Transmembrane helix</keyword>
<evidence type="ECO:0000256" key="1">
    <source>
        <dbReference type="ARBA" id="ARBA00004377"/>
    </source>
</evidence>
<dbReference type="OrthoDB" id="9795612at2"/>
<protein>
    <recommendedName>
        <fullName evidence="3">Type II secretion system core protein G</fullName>
    </recommendedName>
</protein>
<keyword evidence="5" id="KW-0488">Methylation</keyword>
<keyword evidence="6" id="KW-0997">Cell inner membrane</keyword>
<dbReference type="GO" id="GO:0015627">
    <property type="term" value="C:type II protein secretion system complex"/>
    <property type="evidence" value="ECO:0007669"/>
    <property type="project" value="InterPro"/>
</dbReference>
<dbReference type="InterPro" id="IPR000983">
    <property type="entry name" value="Bac_GSPG_pilin"/>
</dbReference>
<keyword evidence="7 10" id="KW-0812">Transmembrane</keyword>
<evidence type="ECO:0000256" key="4">
    <source>
        <dbReference type="ARBA" id="ARBA00022475"/>
    </source>
</evidence>
<feature type="domain" description="Type II secretion system protein GspG C-terminal" evidence="11">
    <location>
        <begin position="40"/>
        <end position="142"/>
    </location>
</feature>
<comment type="subcellular location">
    <subcellularLocation>
        <location evidence="1">Cell inner membrane</location>
        <topology evidence="1">Single-pass membrane protein</topology>
    </subcellularLocation>
</comment>
<name>A0A371K0W4_9GAMM</name>
<evidence type="ECO:0000259" key="11">
    <source>
        <dbReference type="Pfam" id="PF08334"/>
    </source>
</evidence>
<dbReference type="SUPFAM" id="SSF54523">
    <property type="entry name" value="Pili subunits"/>
    <property type="match status" value="1"/>
</dbReference>
<dbReference type="InterPro" id="IPR045584">
    <property type="entry name" value="Pilin-like"/>
</dbReference>
<dbReference type="GO" id="GO:0015628">
    <property type="term" value="P:protein secretion by the type II secretion system"/>
    <property type="evidence" value="ECO:0007669"/>
    <property type="project" value="InterPro"/>
</dbReference>
<dbReference type="InterPro" id="IPR010054">
    <property type="entry name" value="Type2_sec_GspG"/>
</dbReference>
<evidence type="ECO:0000256" key="2">
    <source>
        <dbReference type="ARBA" id="ARBA00009984"/>
    </source>
</evidence>
<keyword evidence="4" id="KW-1003">Cell membrane</keyword>
<sequence>MRNPRSLRRPSAALQRGMSLIEIIIVIVLIGLVATVVGTKVFGAGDQAKFKLAKSQVEALAIKVESFKDDTGRLPNSLDELIKAPSDASGWLGPYVKKESDLKDPWGHAVEYRVPGEGRDFDLIVLGKDGKVGGTSVDGDIKYE</sequence>
<dbReference type="PRINTS" id="PR00813">
    <property type="entry name" value="BCTERIALGSPG"/>
</dbReference>
<dbReference type="GO" id="GO:0005886">
    <property type="term" value="C:plasma membrane"/>
    <property type="evidence" value="ECO:0007669"/>
    <property type="project" value="UniProtKB-SubCell"/>
</dbReference>